<evidence type="ECO:0000256" key="1">
    <source>
        <dbReference type="SAM" id="Coils"/>
    </source>
</evidence>
<gene>
    <name evidence="2" type="ORF">P378_13205</name>
</gene>
<evidence type="ECO:0000313" key="2">
    <source>
        <dbReference type="EMBL" id="PHJ37855.1"/>
    </source>
</evidence>
<dbReference type="Pfam" id="PF05103">
    <property type="entry name" value="DivIVA"/>
    <property type="match status" value="1"/>
</dbReference>
<name>A0A2C6ME20_9FIRM</name>
<dbReference type="RefSeq" id="WP_180261079.1">
    <property type="nucleotide sequence ID" value="NZ_AWQQ01000069.1"/>
</dbReference>
<comment type="caution">
    <text evidence="2">The sequence shown here is derived from an EMBL/GenBank/DDBJ whole genome shotgun (WGS) entry which is preliminary data.</text>
</comment>
<protein>
    <submittedName>
        <fullName evidence="2">Homogentisate 1,2-dioxygenase</fullName>
    </submittedName>
</protein>
<reference evidence="2 3" key="1">
    <citation type="submission" date="2013-09" db="EMBL/GenBank/DDBJ databases">
        <title>Biodegradation of hydrocarbons in the deep terrestrial subsurface : characterization of a microbial consortium composed of two Desulfotomaculum species originating from a deep geological formation.</title>
        <authorList>
            <person name="Aullo T."/>
            <person name="Berlendis S."/>
            <person name="Lascourreges J.-F."/>
            <person name="Dessort D."/>
            <person name="Saint-Laurent S."/>
            <person name="Schraauwers B."/>
            <person name="Mas J."/>
            <person name="Magot M."/>
            <person name="Ranchou-Peyruse A."/>
        </authorList>
    </citation>
    <scope>NUCLEOTIDE SEQUENCE [LARGE SCALE GENOMIC DNA]</scope>
    <source>
        <strain evidence="2 3">Bs107</strain>
    </source>
</reference>
<dbReference type="AlphaFoldDB" id="A0A2C6ME20"/>
<keyword evidence="3" id="KW-1185">Reference proteome</keyword>
<dbReference type="Gene3D" id="1.20.1270.60">
    <property type="entry name" value="Arfaptin homology (AH) domain/BAR domain"/>
    <property type="match status" value="1"/>
</dbReference>
<dbReference type="Proteomes" id="UP000222564">
    <property type="component" value="Unassembled WGS sequence"/>
</dbReference>
<feature type="coiled-coil region" evidence="1">
    <location>
        <begin position="18"/>
        <end position="130"/>
    </location>
</feature>
<dbReference type="EMBL" id="AWQQ01000069">
    <property type="protein sequence ID" value="PHJ37855.1"/>
    <property type="molecule type" value="Genomic_DNA"/>
</dbReference>
<keyword evidence="2" id="KW-0223">Dioxygenase</keyword>
<dbReference type="InterPro" id="IPR007793">
    <property type="entry name" value="DivIVA_fam"/>
</dbReference>
<sequence length="155" mass="18146">MVKSFNKTLFGYKPGEVLNEIEKMDKEHQQKVTSLQEEIAKLKNELTESRERVAALEQQLQVYIDREHAIADVLITAQKNASRIEEEARETAQRMLEKAEEELQKKQQELEKLRQKAQHFRQEFGEILEKYKQSLDTMEGLTGQVLYLPTLAVKQ</sequence>
<proteinExistence type="predicted"/>
<dbReference type="InterPro" id="IPR027267">
    <property type="entry name" value="AH/BAR_dom_sf"/>
</dbReference>
<dbReference type="GO" id="GO:0051213">
    <property type="term" value="F:dioxygenase activity"/>
    <property type="evidence" value="ECO:0007669"/>
    <property type="project" value="UniProtKB-KW"/>
</dbReference>
<dbReference type="SUPFAM" id="SSF103657">
    <property type="entry name" value="BAR/IMD domain-like"/>
    <property type="match status" value="1"/>
</dbReference>
<accession>A0A2C6ME20</accession>
<keyword evidence="2" id="KW-0560">Oxidoreductase</keyword>
<keyword evidence="1" id="KW-0175">Coiled coil</keyword>
<evidence type="ECO:0000313" key="3">
    <source>
        <dbReference type="Proteomes" id="UP000222564"/>
    </source>
</evidence>
<organism evidence="2 3">
    <name type="scientific">Desulforamulus profundi</name>
    <dbReference type="NCBI Taxonomy" id="1383067"/>
    <lineage>
        <taxon>Bacteria</taxon>
        <taxon>Bacillati</taxon>
        <taxon>Bacillota</taxon>
        <taxon>Clostridia</taxon>
        <taxon>Eubacteriales</taxon>
        <taxon>Peptococcaceae</taxon>
        <taxon>Desulforamulus</taxon>
    </lineage>
</organism>